<evidence type="ECO:0000259" key="2">
    <source>
        <dbReference type="PROSITE" id="PS50090"/>
    </source>
</evidence>
<dbReference type="InParanoid" id="A0A084QEL3"/>
<gene>
    <name evidence="3" type="ORF">S40285_06412</name>
</gene>
<dbReference type="SUPFAM" id="SSF46689">
    <property type="entry name" value="Homeodomain-like"/>
    <property type="match status" value="1"/>
</dbReference>
<dbReference type="STRING" id="1283841.A0A084QEL3"/>
<protein>
    <recommendedName>
        <fullName evidence="2">Myb-like domain-containing protein</fullName>
    </recommendedName>
</protein>
<dbReference type="AlphaFoldDB" id="A0A084QEL3"/>
<feature type="compositionally biased region" description="Polar residues" evidence="1">
    <location>
        <begin position="82"/>
        <end position="99"/>
    </location>
</feature>
<dbReference type="InterPro" id="IPR009057">
    <property type="entry name" value="Homeodomain-like_sf"/>
</dbReference>
<dbReference type="Gene3D" id="1.10.10.60">
    <property type="entry name" value="Homeodomain-like"/>
    <property type="match status" value="1"/>
</dbReference>
<name>A0A084QEL3_STAC4</name>
<feature type="compositionally biased region" description="Polar residues" evidence="1">
    <location>
        <begin position="238"/>
        <end position="248"/>
    </location>
</feature>
<dbReference type="CDD" id="cd00167">
    <property type="entry name" value="SANT"/>
    <property type="match status" value="1"/>
</dbReference>
<evidence type="ECO:0000313" key="4">
    <source>
        <dbReference type="Proteomes" id="UP000028524"/>
    </source>
</evidence>
<dbReference type="Pfam" id="PF13921">
    <property type="entry name" value="Myb_DNA-bind_6"/>
    <property type="match status" value="1"/>
</dbReference>
<evidence type="ECO:0000256" key="1">
    <source>
        <dbReference type="SAM" id="MobiDB-lite"/>
    </source>
</evidence>
<feature type="domain" description="Myb-like" evidence="2">
    <location>
        <begin position="92"/>
        <end position="142"/>
    </location>
</feature>
<organism evidence="3 4">
    <name type="scientific">Stachybotrys chlorohalonatus (strain IBT 40285)</name>
    <dbReference type="NCBI Taxonomy" id="1283841"/>
    <lineage>
        <taxon>Eukaryota</taxon>
        <taxon>Fungi</taxon>
        <taxon>Dikarya</taxon>
        <taxon>Ascomycota</taxon>
        <taxon>Pezizomycotina</taxon>
        <taxon>Sordariomycetes</taxon>
        <taxon>Hypocreomycetidae</taxon>
        <taxon>Hypocreales</taxon>
        <taxon>Stachybotryaceae</taxon>
        <taxon>Stachybotrys</taxon>
    </lineage>
</organism>
<reference evidence="3 4" key="1">
    <citation type="journal article" date="2014" name="BMC Genomics">
        <title>Comparative genome sequencing reveals chemotype-specific gene clusters in the toxigenic black mold Stachybotrys.</title>
        <authorList>
            <person name="Semeiks J."/>
            <person name="Borek D."/>
            <person name="Otwinowski Z."/>
            <person name="Grishin N.V."/>
        </authorList>
    </citation>
    <scope>NUCLEOTIDE SEQUENCE [LARGE SCALE GENOMIC DNA]</scope>
    <source>
        <strain evidence="3 4">IBT 40285</strain>
    </source>
</reference>
<sequence>MPKHTRSSSGSQNRSSAYGIPVTVTPASMYAAQAQPRMTVPQAGYYTMGPSSATAMPLAPQSHHAAAAAVSFDVYTDTTSTTALMPSATPTQHRPSSGAWSPHDDQQLITARMQGLNWAQIKDTYFPSKTGNACRKRHERLMDRKGTDDWDARRSQQLALDYMSIRKEIWSPLAVRTGEKWQVVEQKCLGHGYKNLQSLARAAARRDRLEGNASHSGYDDDSGISGIGLTPVDELDASYSSPETNASPSGPHAAAAVAGYMSAHHHQQHQHQHQNQHQHQHQHQQQQLHPHAQAHLQPLGANGYGMGGYGGAYHGYSSSVSSNASAAGHGYHGGSQGGSPYMQGQRQSSADMGIEAIMNRPGRRV</sequence>
<dbReference type="PROSITE" id="PS50090">
    <property type="entry name" value="MYB_LIKE"/>
    <property type="match status" value="1"/>
</dbReference>
<feature type="compositionally biased region" description="Basic residues" evidence="1">
    <location>
        <begin position="263"/>
        <end position="282"/>
    </location>
</feature>
<dbReference type="Proteomes" id="UP000028524">
    <property type="component" value="Unassembled WGS sequence"/>
</dbReference>
<dbReference type="HOGENOM" id="CLU_052843_0_0_1"/>
<evidence type="ECO:0000313" key="3">
    <source>
        <dbReference type="EMBL" id="KFA62398.1"/>
    </source>
</evidence>
<proteinExistence type="predicted"/>
<feature type="compositionally biased region" description="Low complexity" evidence="1">
    <location>
        <begin position="283"/>
        <end position="292"/>
    </location>
</feature>
<dbReference type="InterPro" id="IPR001005">
    <property type="entry name" value="SANT/Myb"/>
</dbReference>
<dbReference type="OrthoDB" id="4151352at2759"/>
<dbReference type="EMBL" id="KL660797">
    <property type="protein sequence ID" value="KFA62398.1"/>
    <property type="molecule type" value="Genomic_DNA"/>
</dbReference>
<feature type="region of interest" description="Disordered" evidence="1">
    <location>
        <begin position="82"/>
        <end position="103"/>
    </location>
</feature>
<dbReference type="OMA" id="NSPQYMT"/>
<keyword evidence="4" id="KW-1185">Reference proteome</keyword>
<feature type="region of interest" description="Disordered" evidence="1">
    <location>
        <begin position="322"/>
        <end position="365"/>
    </location>
</feature>
<feature type="region of interest" description="Disordered" evidence="1">
    <location>
        <begin position="211"/>
        <end position="292"/>
    </location>
</feature>
<accession>A0A084QEL3</accession>